<dbReference type="GO" id="GO:0046872">
    <property type="term" value="F:metal ion binding"/>
    <property type="evidence" value="ECO:0007669"/>
    <property type="project" value="UniProtKB-KW"/>
</dbReference>
<evidence type="ECO:0000256" key="4">
    <source>
        <dbReference type="ARBA" id="ARBA00022833"/>
    </source>
</evidence>
<dbReference type="STRING" id="1423746.FD27_GL000079"/>
<evidence type="ECO:0000256" key="3">
    <source>
        <dbReference type="ARBA" id="ARBA00022723"/>
    </source>
</evidence>
<dbReference type="Proteomes" id="UP000051445">
    <property type="component" value="Unassembled WGS sequence"/>
</dbReference>
<keyword evidence="2" id="KW-0235">DNA replication</keyword>
<comment type="caution">
    <text evidence="6">The sequence shown here is derived from an EMBL/GenBank/DDBJ whole genome shotgun (WGS) entry which is preliminary data.</text>
</comment>
<dbReference type="RefSeq" id="WP_057748472.1">
    <property type="nucleotide sequence ID" value="NZ_AZER01000008.1"/>
</dbReference>
<reference evidence="6 7" key="1">
    <citation type="journal article" date="2015" name="Genome Announc.">
        <title>Expanding the biotechnology potential of lactobacilli through comparative genomics of 213 strains and associated genera.</title>
        <authorList>
            <person name="Sun Z."/>
            <person name="Harris H.M."/>
            <person name="McCann A."/>
            <person name="Guo C."/>
            <person name="Argimon S."/>
            <person name="Zhang W."/>
            <person name="Yang X."/>
            <person name="Jeffery I.B."/>
            <person name="Cooney J.C."/>
            <person name="Kagawa T.F."/>
            <person name="Liu W."/>
            <person name="Song Y."/>
            <person name="Salvetti E."/>
            <person name="Wrobel A."/>
            <person name="Rasinkangas P."/>
            <person name="Parkhill J."/>
            <person name="Rea M.C."/>
            <person name="O'Sullivan O."/>
            <person name="Ritari J."/>
            <person name="Douillard F.P."/>
            <person name="Paul Ross R."/>
            <person name="Yang R."/>
            <person name="Briner A.E."/>
            <person name="Felis G.E."/>
            <person name="de Vos W.M."/>
            <person name="Barrangou R."/>
            <person name="Klaenhammer T.R."/>
            <person name="Caufield P.W."/>
            <person name="Cui Y."/>
            <person name="Zhang H."/>
            <person name="O'Toole P.W."/>
        </authorList>
    </citation>
    <scope>NUCLEOTIDE SEQUENCE [LARGE SCALE GENOMIC DNA]</scope>
    <source>
        <strain evidence="6 7">DSM 13145</strain>
    </source>
</reference>
<keyword evidence="7" id="KW-1185">Reference proteome</keyword>
<evidence type="ECO:0000256" key="2">
    <source>
        <dbReference type="ARBA" id="ARBA00022705"/>
    </source>
</evidence>
<name>A0A0R1PF98_9LACO</name>
<dbReference type="InterPro" id="IPR010377">
    <property type="entry name" value="YabA"/>
</dbReference>
<dbReference type="OrthoDB" id="2112130at2"/>
<dbReference type="GO" id="GO:0008156">
    <property type="term" value="P:negative regulation of DNA replication"/>
    <property type="evidence" value="ECO:0007669"/>
    <property type="project" value="UniProtKB-KW"/>
</dbReference>
<protein>
    <submittedName>
        <fullName evidence="6">Regulator of replication initiation timing</fullName>
    </submittedName>
</protein>
<dbReference type="GO" id="GO:0006260">
    <property type="term" value="P:DNA replication"/>
    <property type="evidence" value="ECO:0007669"/>
    <property type="project" value="UniProtKB-KW"/>
</dbReference>
<keyword evidence="4" id="KW-0862">Zinc</keyword>
<proteinExistence type="predicted"/>
<evidence type="ECO:0000256" key="5">
    <source>
        <dbReference type="ARBA" id="ARBA00022880"/>
    </source>
</evidence>
<gene>
    <name evidence="6" type="ORF">FD27_GL000079</name>
</gene>
<dbReference type="PATRIC" id="fig|1423746.3.peg.81"/>
<dbReference type="EMBL" id="AZER01000008">
    <property type="protein sequence ID" value="KRL28378.1"/>
    <property type="molecule type" value="Genomic_DNA"/>
</dbReference>
<dbReference type="Pfam" id="PF06156">
    <property type="entry name" value="YabA"/>
    <property type="match status" value="1"/>
</dbReference>
<keyword evidence="3" id="KW-0479">Metal-binding</keyword>
<accession>A0A0R1PF98</accession>
<evidence type="ECO:0000256" key="1">
    <source>
        <dbReference type="ARBA" id="ARBA00022490"/>
    </source>
</evidence>
<organism evidence="6 7">
    <name type="scientific">Limosilactobacillus frumenti DSM 13145</name>
    <dbReference type="NCBI Taxonomy" id="1423746"/>
    <lineage>
        <taxon>Bacteria</taxon>
        <taxon>Bacillati</taxon>
        <taxon>Bacillota</taxon>
        <taxon>Bacilli</taxon>
        <taxon>Lactobacillales</taxon>
        <taxon>Lactobacillaceae</taxon>
        <taxon>Limosilactobacillus</taxon>
    </lineage>
</organism>
<dbReference type="AlphaFoldDB" id="A0A0R1PF98"/>
<keyword evidence="5" id="KW-0236">DNA replication inhibitor</keyword>
<evidence type="ECO:0000313" key="7">
    <source>
        <dbReference type="Proteomes" id="UP000051445"/>
    </source>
</evidence>
<sequence>MNGHHDSNNIYDRFAQVTKQTRELVASMEQLQAQVTQIMEKNAELSIENDHLRTLLKKQHQPQNPDHLSGSRENLKRLYQQGFHVCSEYFGKRLDPHESCTFCIDAIFGHEEGK</sequence>
<evidence type="ECO:0000313" key="6">
    <source>
        <dbReference type="EMBL" id="KRL28378.1"/>
    </source>
</evidence>
<keyword evidence="1" id="KW-0963">Cytoplasm</keyword>
<dbReference type="PIRSF" id="PIRSF021439">
    <property type="entry name" value="DUF972"/>
    <property type="match status" value="1"/>
</dbReference>